<gene>
    <name evidence="2" type="ORF">ACFPEL_22265</name>
</gene>
<accession>A0ABV9RLV7</accession>
<evidence type="ECO:0000313" key="3">
    <source>
        <dbReference type="Proteomes" id="UP001595909"/>
    </source>
</evidence>
<evidence type="ECO:0000256" key="1">
    <source>
        <dbReference type="SAM" id="MobiDB-lite"/>
    </source>
</evidence>
<feature type="region of interest" description="Disordered" evidence="1">
    <location>
        <begin position="1"/>
        <end position="22"/>
    </location>
</feature>
<dbReference type="RefSeq" id="WP_274189027.1">
    <property type="nucleotide sequence ID" value="NZ_BAABHN010000046.1"/>
</dbReference>
<dbReference type="EMBL" id="JBHSIM010000046">
    <property type="protein sequence ID" value="MFC4835151.1"/>
    <property type="molecule type" value="Genomic_DNA"/>
</dbReference>
<keyword evidence="3" id="KW-1185">Reference proteome</keyword>
<dbReference type="Gene3D" id="3.90.1530.30">
    <property type="match status" value="1"/>
</dbReference>
<reference evidence="3" key="1">
    <citation type="journal article" date="2019" name="Int. J. Syst. Evol. Microbiol.">
        <title>The Global Catalogue of Microorganisms (GCM) 10K type strain sequencing project: providing services to taxonomists for standard genome sequencing and annotation.</title>
        <authorList>
            <consortium name="The Broad Institute Genomics Platform"/>
            <consortium name="The Broad Institute Genome Sequencing Center for Infectious Disease"/>
            <person name="Wu L."/>
            <person name="Ma J."/>
        </authorList>
    </citation>
    <scope>NUCLEOTIDE SEQUENCE [LARGE SCALE GENOMIC DNA]</scope>
    <source>
        <strain evidence="3">CCUG 50347</strain>
    </source>
</reference>
<dbReference type="SUPFAM" id="SSF110849">
    <property type="entry name" value="ParB/Sulfiredoxin"/>
    <property type="match status" value="1"/>
</dbReference>
<sequence>MGDPGEGSKTKLPEPDDCPVSKLYLDTENPRLREAAATASQEELAQLLAGYNLEELGESMAELGYFRQEPLLVVPDDKDPDAYVVVEGNRRLAALKLLADASAHPTDGGNWAELAQRAQENGHDLSQVPILKYERRENLLEYLGFRHVSGLIQWESEAKARFVHRLIVHHRFTFEKAARVIGSRSDAIRRQFVAWSTLEQARKAGIDVSYAVDRFGVFYRALQNPAIRAFAGVQGWTDAEPAEFSPLESDSLPAFTELLGFIFGPDRVIRESRRLDELGRVLAEPLTVEILRQSRDLDSAIRELPEDRTALIAALRVVFRRLTVVNGQIFEFEGDADLLTEAERIQKVATVMIESLRG</sequence>
<feature type="compositionally biased region" description="Basic and acidic residues" evidence="1">
    <location>
        <begin position="1"/>
        <end position="14"/>
    </location>
</feature>
<evidence type="ECO:0000313" key="2">
    <source>
        <dbReference type="EMBL" id="MFC4835151.1"/>
    </source>
</evidence>
<comment type="caution">
    <text evidence="2">The sequence shown here is derived from an EMBL/GenBank/DDBJ whole genome shotgun (WGS) entry which is preliminary data.</text>
</comment>
<name>A0ABV9RLV7_9PSEU</name>
<dbReference type="Proteomes" id="UP001595909">
    <property type="component" value="Unassembled WGS sequence"/>
</dbReference>
<protein>
    <submittedName>
        <fullName evidence="2">ParB N-terminal domain-containing protein</fullName>
    </submittedName>
</protein>
<organism evidence="2 3">
    <name type="scientific">Actinomycetospora chibensis</name>
    <dbReference type="NCBI Taxonomy" id="663606"/>
    <lineage>
        <taxon>Bacteria</taxon>
        <taxon>Bacillati</taxon>
        <taxon>Actinomycetota</taxon>
        <taxon>Actinomycetes</taxon>
        <taxon>Pseudonocardiales</taxon>
        <taxon>Pseudonocardiaceae</taxon>
        <taxon>Actinomycetospora</taxon>
    </lineage>
</organism>
<dbReference type="InterPro" id="IPR036086">
    <property type="entry name" value="ParB/Sulfiredoxin_sf"/>
</dbReference>
<proteinExistence type="predicted"/>